<name>A0A8X6G131_TRICU</name>
<keyword evidence="4" id="KW-1185">Reference proteome</keyword>
<accession>A0A8X6G131</accession>
<dbReference type="GO" id="GO:0006032">
    <property type="term" value="P:chitin catabolic process"/>
    <property type="evidence" value="ECO:0007669"/>
    <property type="project" value="TreeGrafter"/>
</dbReference>
<organism evidence="3 4">
    <name type="scientific">Trichonephila clavata</name>
    <name type="common">Joro spider</name>
    <name type="synonym">Nephila clavata</name>
    <dbReference type="NCBI Taxonomy" id="2740835"/>
    <lineage>
        <taxon>Eukaryota</taxon>
        <taxon>Metazoa</taxon>
        <taxon>Ecdysozoa</taxon>
        <taxon>Arthropoda</taxon>
        <taxon>Chelicerata</taxon>
        <taxon>Arachnida</taxon>
        <taxon>Araneae</taxon>
        <taxon>Araneomorphae</taxon>
        <taxon>Entelegynae</taxon>
        <taxon>Araneoidea</taxon>
        <taxon>Nephilidae</taxon>
        <taxon>Trichonephila</taxon>
    </lineage>
</organism>
<dbReference type="EMBL" id="BMAO01014326">
    <property type="protein sequence ID" value="GFQ94210.1"/>
    <property type="molecule type" value="Genomic_DNA"/>
</dbReference>
<gene>
    <name evidence="3" type="ORF">TNCT_403111</name>
</gene>
<dbReference type="Gene3D" id="3.20.20.80">
    <property type="entry name" value="Glycosidases"/>
    <property type="match status" value="1"/>
</dbReference>
<protein>
    <submittedName>
        <fullName evidence="3">Endochitinase</fullName>
    </submittedName>
</protein>
<dbReference type="Proteomes" id="UP000887116">
    <property type="component" value="Unassembled WGS sequence"/>
</dbReference>
<dbReference type="Gene3D" id="3.10.50.10">
    <property type="match status" value="1"/>
</dbReference>
<dbReference type="SUPFAM" id="SSF54556">
    <property type="entry name" value="Chitinase insertion domain"/>
    <property type="match status" value="1"/>
</dbReference>
<evidence type="ECO:0000313" key="3">
    <source>
        <dbReference type="EMBL" id="GFQ94210.1"/>
    </source>
</evidence>
<dbReference type="GO" id="GO:0004568">
    <property type="term" value="F:chitinase activity"/>
    <property type="evidence" value="ECO:0007669"/>
    <property type="project" value="TreeGrafter"/>
</dbReference>
<dbReference type="OrthoDB" id="6430753at2759"/>
<keyword evidence="1" id="KW-1015">Disulfide bond</keyword>
<evidence type="ECO:0000313" key="4">
    <source>
        <dbReference type="Proteomes" id="UP000887116"/>
    </source>
</evidence>
<dbReference type="AlphaFoldDB" id="A0A8X6G131"/>
<reference evidence="3" key="1">
    <citation type="submission" date="2020-07" db="EMBL/GenBank/DDBJ databases">
        <title>Multicomponent nature underlies the extraordinary mechanical properties of spider dragline silk.</title>
        <authorList>
            <person name="Kono N."/>
            <person name="Nakamura H."/>
            <person name="Mori M."/>
            <person name="Yoshida Y."/>
            <person name="Ohtoshi R."/>
            <person name="Malay A.D."/>
            <person name="Moran D.A.P."/>
            <person name="Tomita M."/>
            <person name="Numata K."/>
            <person name="Arakawa K."/>
        </authorList>
    </citation>
    <scope>NUCLEOTIDE SEQUENCE</scope>
</reference>
<comment type="caution">
    <text evidence="3">The sequence shown here is derived from an EMBL/GenBank/DDBJ whole genome shotgun (WGS) entry which is preliminary data.</text>
</comment>
<dbReference type="SUPFAM" id="SSF51445">
    <property type="entry name" value="(Trans)glycosidases"/>
    <property type="match status" value="1"/>
</dbReference>
<feature type="domain" description="GH18" evidence="2">
    <location>
        <begin position="1"/>
        <end position="178"/>
    </location>
</feature>
<evidence type="ECO:0000259" key="2">
    <source>
        <dbReference type="PROSITE" id="PS51910"/>
    </source>
</evidence>
<dbReference type="InterPro" id="IPR001223">
    <property type="entry name" value="Glyco_hydro18_cat"/>
</dbReference>
<dbReference type="GO" id="GO:0005576">
    <property type="term" value="C:extracellular region"/>
    <property type="evidence" value="ECO:0007669"/>
    <property type="project" value="TreeGrafter"/>
</dbReference>
<dbReference type="InterPro" id="IPR017853">
    <property type="entry name" value="GH"/>
</dbReference>
<dbReference type="Pfam" id="PF00704">
    <property type="entry name" value="Glyco_hydro_18"/>
    <property type="match status" value="1"/>
</dbReference>
<dbReference type="FunFam" id="3.10.50.10:FF:000001">
    <property type="entry name" value="Chitinase 3-like 1"/>
    <property type="match status" value="1"/>
</dbReference>
<dbReference type="PANTHER" id="PTHR11177">
    <property type="entry name" value="CHITINASE"/>
    <property type="match status" value="1"/>
</dbReference>
<dbReference type="PROSITE" id="PS51910">
    <property type="entry name" value="GH18_2"/>
    <property type="match status" value="1"/>
</dbReference>
<dbReference type="InterPro" id="IPR050314">
    <property type="entry name" value="Glycosyl_Hydrlase_18"/>
</dbReference>
<dbReference type="GO" id="GO:0008061">
    <property type="term" value="F:chitin binding"/>
    <property type="evidence" value="ECO:0007669"/>
    <property type="project" value="TreeGrafter"/>
</dbReference>
<dbReference type="InterPro" id="IPR029070">
    <property type="entry name" value="Chitinase_insertion_sf"/>
</dbReference>
<evidence type="ECO:0000256" key="1">
    <source>
        <dbReference type="ARBA" id="ARBA00023157"/>
    </source>
</evidence>
<proteinExistence type="predicted"/>
<sequence length="182" mass="20334">MTYDMHGPWESVTGHHTQFEKKSGDADPYLNSKAAMEFWASQGVSKMKMNMGVATYGKTFTLADASNHGLGAAATGPGHQGIVSQKAGTLCYNEVCQYLNAGNWSEGEDKQIGFYAYSEDQWACYDPPLMVVRKIKWLAENGYGGVLIKDLSCDDYKGVCFSMPFPLIKMMRMEFESKLRKY</sequence>
<dbReference type="GO" id="GO:0005975">
    <property type="term" value="P:carbohydrate metabolic process"/>
    <property type="evidence" value="ECO:0007669"/>
    <property type="project" value="InterPro"/>
</dbReference>
<dbReference type="PANTHER" id="PTHR11177:SF317">
    <property type="entry name" value="CHITINASE 12-RELATED"/>
    <property type="match status" value="1"/>
</dbReference>